<evidence type="ECO:0000313" key="2">
    <source>
        <dbReference type="EMBL" id="AKU95183.1"/>
    </source>
</evidence>
<gene>
    <name evidence="2" type="ORF">AKJ09_01847</name>
</gene>
<name>A0A0K1PNT0_9BACT</name>
<dbReference type="Proteomes" id="UP000064967">
    <property type="component" value="Chromosome"/>
</dbReference>
<dbReference type="EMBL" id="CP012333">
    <property type="protein sequence ID" value="AKU95183.1"/>
    <property type="molecule type" value="Genomic_DNA"/>
</dbReference>
<feature type="compositionally biased region" description="Polar residues" evidence="1">
    <location>
        <begin position="76"/>
        <end position="103"/>
    </location>
</feature>
<reference evidence="2 3" key="1">
    <citation type="submission" date="2015-08" db="EMBL/GenBank/DDBJ databases">
        <authorList>
            <person name="Babu N.S."/>
            <person name="Beckwith C.J."/>
            <person name="Beseler K.G."/>
            <person name="Brison A."/>
            <person name="Carone J.V."/>
            <person name="Caskin T.P."/>
            <person name="Diamond M."/>
            <person name="Durham M.E."/>
            <person name="Foxe J.M."/>
            <person name="Go M."/>
            <person name="Henderson B.A."/>
            <person name="Jones I.B."/>
            <person name="McGettigan J.A."/>
            <person name="Micheletti S.J."/>
            <person name="Nasrallah M.E."/>
            <person name="Ortiz D."/>
            <person name="Piller C.R."/>
            <person name="Privatt S.R."/>
            <person name="Schneider S.L."/>
            <person name="Sharp S."/>
            <person name="Smith T.C."/>
            <person name="Stanton J.D."/>
            <person name="Ullery H.E."/>
            <person name="Wilson R.J."/>
            <person name="Serrano M.G."/>
            <person name="Buck G."/>
            <person name="Lee V."/>
            <person name="Wang Y."/>
            <person name="Carvalho R."/>
            <person name="Voegtly L."/>
            <person name="Shi R."/>
            <person name="Duckworth R."/>
            <person name="Johnson A."/>
            <person name="Loviza R."/>
            <person name="Walstead R."/>
            <person name="Shah Z."/>
            <person name="Kiflezghi M."/>
            <person name="Wade K."/>
            <person name="Ball S.L."/>
            <person name="Bradley K.W."/>
            <person name="Asai D.J."/>
            <person name="Bowman C.A."/>
            <person name="Russell D.A."/>
            <person name="Pope W.H."/>
            <person name="Jacobs-Sera D."/>
            <person name="Hendrix R.W."/>
            <person name="Hatfull G.F."/>
        </authorList>
    </citation>
    <scope>NUCLEOTIDE SEQUENCE [LARGE SCALE GENOMIC DNA]</scope>
    <source>
        <strain evidence="2 3">DSM 27648</strain>
    </source>
</reference>
<dbReference type="KEGG" id="llu:AKJ09_01847"/>
<dbReference type="PATRIC" id="fig|1391654.3.peg.1867"/>
<organism evidence="2 3">
    <name type="scientific">Labilithrix luteola</name>
    <dbReference type="NCBI Taxonomy" id="1391654"/>
    <lineage>
        <taxon>Bacteria</taxon>
        <taxon>Pseudomonadati</taxon>
        <taxon>Myxococcota</taxon>
        <taxon>Polyangia</taxon>
        <taxon>Polyangiales</taxon>
        <taxon>Labilitrichaceae</taxon>
        <taxon>Labilithrix</taxon>
    </lineage>
</organism>
<proteinExistence type="predicted"/>
<protein>
    <submittedName>
        <fullName evidence="2">Uncharacterized protein</fullName>
    </submittedName>
</protein>
<evidence type="ECO:0000256" key="1">
    <source>
        <dbReference type="SAM" id="MobiDB-lite"/>
    </source>
</evidence>
<dbReference type="STRING" id="1391654.AKJ09_01847"/>
<feature type="region of interest" description="Disordered" evidence="1">
    <location>
        <begin position="76"/>
        <end position="106"/>
    </location>
</feature>
<evidence type="ECO:0000313" key="3">
    <source>
        <dbReference type="Proteomes" id="UP000064967"/>
    </source>
</evidence>
<keyword evidence="3" id="KW-1185">Reference proteome</keyword>
<accession>A0A0K1PNT0</accession>
<dbReference type="RefSeq" id="WP_169927380.1">
    <property type="nucleotide sequence ID" value="NZ_CP012333.1"/>
</dbReference>
<sequence>MRSSSRHAALEILRAPRKLAALGRARAVSLFLLAGAVGAFVACGSSEDRECNVGADCASGACSADGMCVRVDPNAPANSSTTESTDAAADSSNSVTDAGTDSNAVVDGCVPNKDGIITREEVPLAAGLHATYRVAINESFATAGTPQPDGTVLWDLSTSFPSDTSVIVETQPLAGKWYAGDFPNATYASKLSESSTLIGVFETANASLLLRGVVSPTNDTLSKTELTNKPPVEVINYPLKADATWSTDTTVSGTYTGVPFTTYTEHYESKVDAKGTLKTPLGSFQVLRVNTVLTRTVGFVKTVIRTHSFVTECYGTIAVISSKDNESDEEFSSTAEIRRLSP</sequence>
<dbReference type="AlphaFoldDB" id="A0A0K1PNT0"/>